<dbReference type="Gene3D" id="2.170.130.10">
    <property type="entry name" value="TonB-dependent receptor, plug domain"/>
    <property type="match status" value="1"/>
</dbReference>
<dbReference type="Pfam" id="PF07715">
    <property type="entry name" value="Plug"/>
    <property type="match status" value="1"/>
</dbReference>
<dbReference type="InterPro" id="IPR039426">
    <property type="entry name" value="TonB-dep_rcpt-like"/>
</dbReference>
<dbReference type="GO" id="GO:0009279">
    <property type="term" value="C:cell outer membrane"/>
    <property type="evidence" value="ECO:0007669"/>
    <property type="project" value="UniProtKB-SubCell"/>
</dbReference>
<dbReference type="InterPro" id="IPR036942">
    <property type="entry name" value="Beta-barrel_TonB_sf"/>
</dbReference>
<keyword evidence="2 10" id="KW-0813">Transport</keyword>
<evidence type="ECO:0000259" key="14">
    <source>
        <dbReference type="Pfam" id="PF07715"/>
    </source>
</evidence>
<evidence type="ECO:0000256" key="6">
    <source>
        <dbReference type="ARBA" id="ARBA00023077"/>
    </source>
</evidence>
<proteinExistence type="inferred from homology"/>
<evidence type="ECO:0008006" key="17">
    <source>
        <dbReference type="Google" id="ProtNLM"/>
    </source>
</evidence>
<sequence length="632" mass="70984">MDIILKNQKAVQIVLKNKTSFSSLLLLLMTSSLGALENNSATDATEIPLEELLQTEYIPASHIANQISNAASAVSIVTAQDIKDYGYRTLSEILSSMRGLHVPQSYTYSFLGGRGYPSNEYAGRIIVLIDGYRADDSMFGQAYLGNDGILDVALIDRVEYVPGGGSAGYGDGALLGAINIITKKGSDISGTQVALGFGSRHGRQQRVSFGEKLDNGANLLISASSFNANGSIEKDGDNDEENKRLFAKYDAESFSFQGAYAKRQINHPTYSAIDSLVYGDENAFALFKYNTDIASALKLSSSFWYGHYIYSSDYLDPEVYRYESENIAQWHGGDAKLIGTWFDNHTISLGVGYRHDYRWQDRGTSFDMIFNDVDSYDSSYQPRKTYSLYAYDDFAISPSLSLNYGVRYEKSNNDVKRILSPRASLIYQPWDESILKLSTGVSNRQATQSEGEWDKPERAKTEELVLEQQLGWQTKLIGSLYRYRISDRISYGNTECIIARGAEVEIEKHWEEGIRLRTSYARQNTKNSNGERLGQSPSHLAKFNLSTPLWNDQLRMSAEAQYTGKYLPYTGSSNYHDAYTVVNLNLLARKIAPNLDINVLAHDVFKKSDKEKTTYLPQSGRTFWLQLEYTFQ</sequence>
<evidence type="ECO:0000256" key="11">
    <source>
        <dbReference type="RuleBase" id="RU003357"/>
    </source>
</evidence>
<evidence type="ECO:0000313" key="16">
    <source>
        <dbReference type="Proteomes" id="UP000228859"/>
    </source>
</evidence>
<dbReference type="Pfam" id="PF00593">
    <property type="entry name" value="TonB_dep_Rec_b-barrel"/>
    <property type="match status" value="1"/>
</dbReference>
<dbReference type="AlphaFoldDB" id="A0A2D3WG82"/>
<keyword evidence="5 12" id="KW-0732">Signal</keyword>
<dbReference type="SUPFAM" id="SSF56935">
    <property type="entry name" value="Porins"/>
    <property type="match status" value="1"/>
</dbReference>
<reference evidence="15 16" key="1">
    <citation type="journal article" date="2017" name="Front. Microbiol.">
        <title>Comparative Genomic Analysis of the Class Epsilonproteobacteria and Proposed Reclassification to Epsilonbacteraeota (phyl. nov.).</title>
        <authorList>
            <person name="Waite D.W."/>
            <person name="Vanwonterghem I."/>
            <person name="Rinke C."/>
            <person name="Parks D.H."/>
            <person name="Zhang Y."/>
            <person name="Takai K."/>
            <person name="Sievert S.M."/>
            <person name="Simon J."/>
            <person name="Campbell B.J."/>
            <person name="Hanson T.E."/>
            <person name="Woyke T."/>
            <person name="Klotz M.G."/>
            <person name="Hugenholtz P."/>
        </authorList>
    </citation>
    <scope>NUCLEOTIDE SEQUENCE [LARGE SCALE GENOMIC DNA]</scope>
    <source>
        <strain evidence="15">UBA12443</strain>
    </source>
</reference>
<comment type="caution">
    <text evidence="15">The sequence shown here is derived from an EMBL/GenBank/DDBJ whole genome shotgun (WGS) entry which is preliminary data.</text>
</comment>
<feature type="signal peptide" evidence="12">
    <location>
        <begin position="1"/>
        <end position="34"/>
    </location>
</feature>
<evidence type="ECO:0000256" key="1">
    <source>
        <dbReference type="ARBA" id="ARBA00004571"/>
    </source>
</evidence>
<keyword evidence="3 10" id="KW-1134">Transmembrane beta strand</keyword>
<evidence type="ECO:0000256" key="5">
    <source>
        <dbReference type="ARBA" id="ARBA00022729"/>
    </source>
</evidence>
<name>A0A2D3WG82_9BACT</name>
<evidence type="ECO:0000256" key="7">
    <source>
        <dbReference type="ARBA" id="ARBA00023136"/>
    </source>
</evidence>
<keyword evidence="9 10" id="KW-0998">Cell outer membrane</keyword>
<dbReference type="GO" id="GO:0044718">
    <property type="term" value="P:siderophore transmembrane transport"/>
    <property type="evidence" value="ECO:0007669"/>
    <property type="project" value="TreeGrafter"/>
</dbReference>
<evidence type="ECO:0000256" key="10">
    <source>
        <dbReference type="PROSITE-ProRule" id="PRU01360"/>
    </source>
</evidence>
<dbReference type="InterPro" id="IPR012910">
    <property type="entry name" value="Plug_dom"/>
</dbReference>
<feature type="domain" description="TonB-dependent receptor plug" evidence="14">
    <location>
        <begin position="68"/>
        <end position="176"/>
    </location>
</feature>
<feature type="domain" description="TonB-dependent receptor-like beta-barrel" evidence="13">
    <location>
        <begin position="217"/>
        <end position="589"/>
    </location>
</feature>
<comment type="similarity">
    <text evidence="10 11">Belongs to the TonB-dependent receptor family.</text>
</comment>
<evidence type="ECO:0000256" key="4">
    <source>
        <dbReference type="ARBA" id="ARBA00022692"/>
    </source>
</evidence>
<accession>A0A2D3WG82</accession>
<dbReference type="EMBL" id="DLUI01000137">
    <property type="protein sequence ID" value="DAB37747.1"/>
    <property type="molecule type" value="Genomic_DNA"/>
</dbReference>
<evidence type="ECO:0000313" key="15">
    <source>
        <dbReference type="EMBL" id="DAB37747.1"/>
    </source>
</evidence>
<keyword evidence="8" id="KW-0675">Receptor</keyword>
<dbReference type="InterPro" id="IPR000531">
    <property type="entry name" value="Beta-barrel_TonB"/>
</dbReference>
<dbReference type="PANTHER" id="PTHR30069:SF29">
    <property type="entry name" value="HEMOGLOBIN AND HEMOGLOBIN-HAPTOGLOBIN-BINDING PROTEIN 1-RELATED"/>
    <property type="match status" value="1"/>
</dbReference>
<evidence type="ECO:0000256" key="9">
    <source>
        <dbReference type="ARBA" id="ARBA00023237"/>
    </source>
</evidence>
<evidence type="ECO:0000256" key="12">
    <source>
        <dbReference type="SAM" id="SignalP"/>
    </source>
</evidence>
<feature type="chain" id="PRO_5013548142" description="TonB-dependent receptor" evidence="12">
    <location>
        <begin position="35"/>
        <end position="632"/>
    </location>
</feature>
<dbReference type="Gene3D" id="2.40.170.20">
    <property type="entry name" value="TonB-dependent receptor, beta-barrel domain"/>
    <property type="match status" value="1"/>
</dbReference>
<protein>
    <recommendedName>
        <fullName evidence="17">TonB-dependent receptor</fullName>
    </recommendedName>
</protein>
<keyword evidence="6 11" id="KW-0798">TonB box</keyword>
<dbReference type="GO" id="GO:0015344">
    <property type="term" value="F:siderophore uptake transmembrane transporter activity"/>
    <property type="evidence" value="ECO:0007669"/>
    <property type="project" value="TreeGrafter"/>
</dbReference>
<evidence type="ECO:0000256" key="8">
    <source>
        <dbReference type="ARBA" id="ARBA00023170"/>
    </source>
</evidence>
<dbReference type="Proteomes" id="UP000228859">
    <property type="component" value="Unassembled WGS sequence"/>
</dbReference>
<dbReference type="InterPro" id="IPR037066">
    <property type="entry name" value="Plug_dom_sf"/>
</dbReference>
<dbReference type="PANTHER" id="PTHR30069">
    <property type="entry name" value="TONB-DEPENDENT OUTER MEMBRANE RECEPTOR"/>
    <property type="match status" value="1"/>
</dbReference>
<comment type="subcellular location">
    <subcellularLocation>
        <location evidence="1 10">Cell outer membrane</location>
        <topology evidence="1 10">Multi-pass membrane protein</topology>
    </subcellularLocation>
</comment>
<evidence type="ECO:0000256" key="2">
    <source>
        <dbReference type="ARBA" id="ARBA00022448"/>
    </source>
</evidence>
<keyword evidence="4 10" id="KW-0812">Transmembrane</keyword>
<dbReference type="PROSITE" id="PS52016">
    <property type="entry name" value="TONB_DEPENDENT_REC_3"/>
    <property type="match status" value="1"/>
</dbReference>
<organism evidence="15 16">
    <name type="scientific">Sulfuricurvum kujiense</name>
    <dbReference type="NCBI Taxonomy" id="148813"/>
    <lineage>
        <taxon>Bacteria</taxon>
        <taxon>Pseudomonadati</taxon>
        <taxon>Campylobacterota</taxon>
        <taxon>Epsilonproteobacteria</taxon>
        <taxon>Campylobacterales</taxon>
        <taxon>Sulfurimonadaceae</taxon>
        <taxon>Sulfuricurvum</taxon>
    </lineage>
</organism>
<keyword evidence="7 10" id="KW-0472">Membrane</keyword>
<gene>
    <name evidence="15" type="ORF">CFH83_09475</name>
</gene>
<evidence type="ECO:0000256" key="3">
    <source>
        <dbReference type="ARBA" id="ARBA00022452"/>
    </source>
</evidence>
<evidence type="ECO:0000259" key="13">
    <source>
        <dbReference type="Pfam" id="PF00593"/>
    </source>
</evidence>